<proteinExistence type="predicted"/>
<reference evidence="1" key="1">
    <citation type="submission" date="2014-11" db="EMBL/GenBank/DDBJ databases">
        <authorList>
            <person name="Amaro Gonzalez C."/>
        </authorList>
    </citation>
    <scope>NUCLEOTIDE SEQUENCE</scope>
</reference>
<reference evidence="1" key="2">
    <citation type="journal article" date="2015" name="Fish Shellfish Immunol.">
        <title>Early steps in the European eel (Anguilla anguilla)-Vibrio vulnificus interaction in the gills: Role of the RtxA13 toxin.</title>
        <authorList>
            <person name="Callol A."/>
            <person name="Pajuelo D."/>
            <person name="Ebbesson L."/>
            <person name="Teles M."/>
            <person name="MacKenzie S."/>
            <person name="Amaro C."/>
        </authorList>
    </citation>
    <scope>NUCLEOTIDE SEQUENCE</scope>
</reference>
<evidence type="ECO:0000313" key="1">
    <source>
        <dbReference type="EMBL" id="JAH31135.1"/>
    </source>
</evidence>
<dbReference type="AlphaFoldDB" id="A0A0E9RRX2"/>
<accession>A0A0E9RRX2</accession>
<protein>
    <submittedName>
        <fullName evidence="1">Uncharacterized protein</fullName>
    </submittedName>
</protein>
<organism evidence="1">
    <name type="scientific">Anguilla anguilla</name>
    <name type="common">European freshwater eel</name>
    <name type="synonym">Muraena anguilla</name>
    <dbReference type="NCBI Taxonomy" id="7936"/>
    <lineage>
        <taxon>Eukaryota</taxon>
        <taxon>Metazoa</taxon>
        <taxon>Chordata</taxon>
        <taxon>Craniata</taxon>
        <taxon>Vertebrata</taxon>
        <taxon>Euteleostomi</taxon>
        <taxon>Actinopterygii</taxon>
        <taxon>Neopterygii</taxon>
        <taxon>Teleostei</taxon>
        <taxon>Anguilliformes</taxon>
        <taxon>Anguillidae</taxon>
        <taxon>Anguilla</taxon>
    </lineage>
</organism>
<dbReference type="EMBL" id="GBXM01077442">
    <property type="protein sequence ID" value="JAH31135.1"/>
    <property type="molecule type" value="Transcribed_RNA"/>
</dbReference>
<sequence length="27" mass="2921">MRHPAGLCGPSSFLFRSNRNAEIDSAS</sequence>
<name>A0A0E9RRX2_ANGAN</name>